<evidence type="ECO:0000256" key="3">
    <source>
        <dbReference type="ARBA" id="ARBA00004413"/>
    </source>
</evidence>
<keyword evidence="9" id="KW-0472">Membrane</keyword>
<dbReference type="InterPro" id="IPR002048">
    <property type="entry name" value="EF_hand_dom"/>
</dbReference>
<dbReference type="SMART" id="SM00027">
    <property type="entry name" value="EH"/>
    <property type="match status" value="2"/>
</dbReference>
<feature type="compositionally biased region" description="Low complexity" evidence="11">
    <location>
        <begin position="459"/>
        <end position="473"/>
    </location>
</feature>
<feature type="region of interest" description="Disordered" evidence="11">
    <location>
        <begin position="403"/>
        <end position="477"/>
    </location>
</feature>
<comment type="similarity">
    <text evidence="4">Belongs to the PAN1 family.</text>
</comment>
<gene>
    <name evidence="14" type="ORF">INT45_011055</name>
</gene>
<dbReference type="Pfam" id="PF12763">
    <property type="entry name" value="EH"/>
    <property type="match status" value="2"/>
</dbReference>
<feature type="compositionally biased region" description="Polar residues" evidence="11">
    <location>
        <begin position="173"/>
        <end position="186"/>
    </location>
</feature>
<dbReference type="CDD" id="cd00052">
    <property type="entry name" value="EH"/>
    <property type="match status" value="2"/>
</dbReference>
<accession>A0A8H7VTJ3</accession>
<evidence type="ECO:0000313" key="15">
    <source>
        <dbReference type="Proteomes" id="UP000646827"/>
    </source>
</evidence>
<evidence type="ECO:0000256" key="10">
    <source>
        <dbReference type="ARBA" id="ARBA00023212"/>
    </source>
</evidence>
<evidence type="ECO:0000256" key="1">
    <source>
        <dbReference type="ARBA" id="ARBA00004125"/>
    </source>
</evidence>
<keyword evidence="8" id="KW-0175">Coiled coil</keyword>
<comment type="caution">
    <text evidence="14">The sequence shown here is derived from an EMBL/GenBank/DDBJ whole genome shotgun (WGS) entry which is preliminary data.</text>
</comment>
<dbReference type="InterPro" id="IPR000261">
    <property type="entry name" value="EH_dom"/>
</dbReference>
<evidence type="ECO:0000313" key="14">
    <source>
        <dbReference type="EMBL" id="KAG2228263.1"/>
    </source>
</evidence>
<organism evidence="14 15">
    <name type="scientific">Circinella minor</name>
    <dbReference type="NCBI Taxonomy" id="1195481"/>
    <lineage>
        <taxon>Eukaryota</taxon>
        <taxon>Fungi</taxon>
        <taxon>Fungi incertae sedis</taxon>
        <taxon>Mucoromycota</taxon>
        <taxon>Mucoromycotina</taxon>
        <taxon>Mucoromycetes</taxon>
        <taxon>Mucorales</taxon>
        <taxon>Lichtheimiaceae</taxon>
        <taxon>Circinella</taxon>
    </lineage>
</organism>
<keyword evidence="6" id="KW-0254">Endocytosis</keyword>
<keyword evidence="7" id="KW-0677">Repeat</keyword>
<keyword evidence="15" id="KW-1185">Reference proteome</keyword>
<dbReference type="PANTHER" id="PTHR11216:SF173">
    <property type="entry name" value="ACTIN CYTOSKELETON-REGULATORY COMPLEX PROTEIN PAN1"/>
    <property type="match status" value="1"/>
</dbReference>
<dbReference type="GO" id="GO:0006897">
    <property type="term" value="P:endocytosis"/>
    <property type="evidence" value="ECO:0007669"/>
    <property type="project" value="TreeGrafter"/>
</dbReference>
<dbReference type="GO" id="GO:0005737">
    <property type="term" value="C:cytoplasm"/>
    <property type="evidence" value="ECO:0007669"/>
    <property type="project" value="TreeGrafter"/>
</dbReference>
<evidence type="ECO:0000256" key="8">
    <source>
        <dbReference type="ARBA" id="ARBA00023054"/>
    </source>
</evidence>
<protein>
    <recommendedName>
        <fullName evidence="16">Actin cytoskeleton-regulatory complex protein PAN1</fullName>
    </recommendedName>
</protein>
<dbReference type="PROSITE" id="PS50031">
    <property type="entry name" value="EH"/>
    <property type="match status" value="2"/>
</dbReference>
<keyword evidence="10" id="KW-0206">Cytoskeleton</keyword>
<feature type="domain" description="EH" evidence="12">
    <location>
        <begin position="291"/>
        <end position="380"/>
    </location>
</feature>
<dbReference type="OrthoDB" id="1716625at2759"/>
<feature type="compositionally biased region" description="Low complexity" evidence="11">
    <location>
        <begin position="142"/>
        <end position="154"/>
    </location>
</feature>
<feature type="region of interest" description="Disordered" evidence="11">
    <location>
        <begin position="137"/>
        <end position="186"/>
    </location>
</feature>
<name>A0A8H7VTJ3_9FUNG</name>
<dbReference type="AlphaFoldDB" id="A0A8H7VTJ3"/>
<evidence type="ECO:0008006" key="16">
    <source>
        <dbReference type="Google" id="ProtNLM"/>
    </source>
</evidence>
<dbReference type="Gene3D" id="1.10.238.10">
    <property type="entry name" value="EF-hand"/>
    <property type="match status" value="2"/>
</dbReference>
<feature type="domain" description="EH" evidence="12">
    <location>
        <begin position="10"/>
        <end position="98"/>
    </location>
</feature>
<dbReference type="Proteomes" id="UP000646827">
    <property type="component" value="Unassembled WGS sequence"/>
</dbReference>
<dbReference type="GO" id="GO:0005509">
    <property type="term" value="F:calcium ion binding"/>
    <property type="evidence" value="ECO:0007669"/>
    <property type="project" value="InterPro"/>
</dbReference>
<evidence type="ECO:0000259" key="12">
    <source>
        <dbReference type="PROSITE" id="PS50031"/>
    </source>
</evidence>
<evidence type="ECO:0000256" key="11">
    <source>
        <dbReference type="SAM" id="MobiDB-lite"/>
    </source>
</evidence>
<dbReference type="InterPro" id="IPR011992">
    <property type="entry name" value="EF-hand-dom_pair"/>
</dbReference>
<dbReference type="GO" id="GO:0005886">
    <property type="term" value="C:plasma membrane"/>
    <property type="evidence" value="ECO:0007669"/>
    <property type="project" value="TreeGrafter"/>
</dbReference>
<dbReference type="GO" id="GO:0016197">
    <property type="term" value="P:endosomal transport"/>
    <property type="evidence" value="ECO:0007669"/>
    <property type="project" value="TreeGrafter"/>
</dbReference>
<evidence type="ECO:0000256" key="9">
    <source>
        <dbReference type="ARBA" id="ARBA00023136"/>
    </source>
</evidence>
<feature type="compositionally biased region" description="Polar residues" evidence="11">
    <location>
        <begin position="155"/>
        <end position="166"/>
    </location>
</feature>
<evidence type="ECO:0000256" key="5">
    <source>
        <dbReference type="ARBA" id="ARBA00022490"/>
    </source>
</evidence>
<dbReference type="PROSITE" id="PS50222">
    <property type="entry name" value="EF_HAND_2"/>
    <property type="match status" value="1"/>
</dbReference>
<dbReference type="EMBL" id="JAEPRB010000001">
    <property type="protein sequence ID" value="KAG2228263.1"/>
    <property type="molecule type" value="Genomic_DNA"/>
</dbReference>
<feature type="domain" description="EF-hand" evidence="13">
    <location>
        <begin position="324"/>
        <end position="359"/>
    </location>
</feature>
<feature type="compositionally biased region" description="Polar residues" evidence="11">
    <location>
        <begin position="404"/>
        <end position="422"/>
    </location>
</feature>
<evidence type="ECO:0000259" key="13">
    <source>
        <dbReference type="PROSITE" id="PS50222"/>
    </source>
</evidence>
<proteinExistence type="inferred from homology"/>
<sequence length="760" mass="83597">MRLSFVTEADQTKYQSLFNQASPNSPFMSADAARNLLSRSGLDGTTLAKIWDLSNVTQEPQLTFPEFAVAMYLTSMRMAGRDIPSALPDQIRNEIETATAIVKSTATSNTSQQQSSLQPMATGITPQRSLSTSMLSNLAGGQQSIPQQQQQQQQSFPTGLQAQMTGMQPLPTGIQSQPTGMSTMGGIQSQQYTGIQSQPTGMTMSGIQSQPTGMTAGFQSQQLTGLQMPMMTGVTPMLAGNQQIAMPTGMGGNNLNFMNQMMPGAAPPPAGQDFQSLAGKVKIPWAVTTEEKKRYTKIFKAWDEEKKGYLTGDMAKEIFTQSGLAENVLMQIWNLSDPNNQGKLNVDEFSVAMHLIYRKLNGYDVPTHLPTELVPPSTRELKESVDGLKQSILKDIATKRGIHNFSSSPSLSPPINRNSRARSVSPARKPTKEKYKDDDSVDTAYVSSARRMGPDRSRTVTPTTSKSSGTTSSYGYRGKQTRISDLRKQVKEQKQRIQDLEEEAVARKAKPYKELSYTEQKDIDEVKEKIRELQSEIVRSGGDEAGHAWEKYTARTSELAEAAEQEKSLEAEIQYLIETSLRGLVRQLRETEDDLAEKKKQVAKNKAAKASSEPTYDIVGTGPNGEVTENDKIRAKAKAMIAARMGKITGKTNKVDVTGDIEAAEEERLAFIAHADSVSTSLDGFQDAVNAIRMETSLLGLDIRKHEQDQRAIDERRRFESGEGVAADLKEFIQQVSFETATAKAPDVDPGFESRFPSFE</sequence>
<evidence type="ECO:0000256" key="4">
    <source>
        <dbReference type="ARBA" id="ARBA00009351"/>
    </source>
</evidence>
<dbReference type="PANTHER" id="PTHR11216">
    <property type="entry name" value="EH DOMAIN"/>
    <property type="match status" value="1"/>
</dbReference>
<dbReference type="SUPFAM" id="SSF47473">
    <property type="entry name" value="EF-hand"/>
    <property type="match status" value="2"/>
</dbReference>
<evidence type="ECO:0000256" key="6">
    <source>
        <dbReference type="ARBA" id="ARBA00022583"/>
    </source>
</evidence>
<comment type="subcellular location">
    <subcellularLocation>
        <location evidence="3">Cell membrane</location>
        <topology evidence="3">Peripheral membrane protein</topology>
        <orientation evidence="3">Cytoplasmic side</orientation>
    </subcellularLocation>
    <subcellularLocation>
        <location evidence="2">Cytoplasm</location>
        <location evidence="2">Cytoskeleton</location>
        <location evidence="2">Actin patch</location>
    </subcellularLocation>
    <subcellularLocation>
        <location evidence="1">Endosome membrane</location>
        <topology evidence="1">Peripheral membrane protein</topology>
        <orientation evidence="1">Cytoplasmic side</orientation>
    </subcellularLocation>
</comment>
<evidence type="ECO:0000256" key="2">
    <source>
        <dbReference type="ARBA" id="ARBA00004134"/>
    </source>
</evidence>
<reference evidence="14 15" key="1">
    <citation type="submission" date="2020-12" db="EMBL/GenBank/DDBJ databases">
        <title>Metabolic potential, ecology and presence of endohyphal bacteria is reflected in genomic diversity of Mucoromycotina.</title>
        <authorList>
            <person name="Muszewska A."/>
            <person name="Okrasinska A."/>
            <person name="Steczkiewicz K."/>
            <person name="Drgas O."/>
            <person name="Orlowska M."/>
            <person name="Perlinska-Lenart U."/>
            <person name="Aleksandrzak-Piekarczyk T."/>
            <person name="Szatraj K."/>
            <person name="Zielenkiewicz U."/>
            <person name="Pilsyk S."/>
            <person name="Malc E."/>
            <person name="Mieczkowski P."/>
            <person name="Kruszewska J.S."/>
            <person name="Biernat P."/>
            <person name="Pawlowska J."/>
        </authorList>
    </citation>
    <scope>NUCLEOTIDE SEQUENCE [LARGE SCALE GENOMIC DNA]</scope>
    <source>
        <strain evidence="14 15">CBS 142.35</strain>
    </source>
</reference>
<evidence type="ECO:0000256" key="7">
    <source>
        <dbReference type="ARBA" id="ARBA00022737"/>
    </source>
</evidence>
<keyword evidence="5" id="KW-0963">Cytoplasm</keyword>